<accession>A0AAW6U0Y4</accession>
<sequence>MRDHDYTDMGGTGQAFMTTHWSLIEGAASSDQAKSDAMVNLLLQRYWKPVYCYLRRKGCNNEQAKDLTQGFFHEVVLEHHLIEKADSAKGRFRTLLLVALDRYVRDVRQRESAQKRRPKGRLFPLDIAEPPEVPQSIVGSAPESTFHYAWVSALLEQVFDEVERACHRDGQTLHWCVFRDRVLDPIMDRHPPPSLQEIVAKYGIQDERKVSNMIVTIKRRFRTALRQRLRESVTSDELVEGEFEQIRHFFPSIAQDSE</sequence>
<name>A0AAW6U0Y4_9BACT</name>
<proteinExistence type="predicted"/>
<dbReference type="EMBL" id="JASCXX010000039">
    <property type="protein sequence ID" value="MDI6451552.1"/>
    <property type="molecule type" value="Genomic_DNA"/>
</dbReference>
<evidence type="ECO:0000313" key="2">
    <source>
        <dbReference type="Proteomes" id="UP001431776"/>
    </source>
</evidence>
<organism evidence="1 2">
    <name type="scientific">Anaerobaca lacustris</name>
    <dbReference type="NCBI Taxonomy" id="3044600"/>
    <lineage>
        <taxon>Bacteria</taxon>
        <taxon>Pseudomonadati</taxon>
        <taxon>Planctomycetota</taxon>
        <taxon>Phycisphaerae</taxon>
        <taxon>Sedimentisphaerales</taxon>
        <taxon>Anaerobacaceae</taxon>
        <taxon>Anaerobaca</taxon>
    </lineage>
</organism>
<evidence type="ECO:0000313" key="1">
    <source>
        <dbReference type="EMBL" id="MDI6451552.1"/>
    </source>
</evidence>
<evidence type="ECO:0008006" key="3">
    <source>
        <dbReference type="Google" id="ProtNLM"/>
    </source>
</evidence>
<dbReference type="Proteomes" id="UP001431776">
    <property type="component" value="Unassembled WGS sequence"/>
</dbReference>
<keyword evidence="2" id="KW-1185">Reference proteome</keyword>
<gene>
    <name evidence="1" type="ORF">QJ522_20995</name>
</gene>
<dbReference type="RefSeq" id="WP_349246962.1">
    <property type="nucleotide sequence ID" value="NZ_JASCXX010000039.1"/>
</dbReference>
<reference evidence="1" key="1">
    <citation type="submission" date="2023-05" db="EMBL/GenBank/DDBJ databases">
        <title>Anaerotaeda fermentans gen. nov., sp. nov., a novel anaerobic planctomycete of the new family within the order Sedimentisphaerales isolated from Taman Peninsula, Russia.</title>
        <authorList>
            <person name="Khomyakova M.A."/>
            <person name="Merkel A.Y."/>
            <person name="Slobodkin A.I."/>
        </authorList>
    </citation>
    <scope>NUCLEOTIDE SEQUENCE</scope>
    <source>
        <strain evidence="1">M17dextr</strain>
    </source>
</reference>
<dbReference type="AlphaFoldDB" id="A0AAW6U0Y4"/>
<protein>
    <recommendedName>
        <fullName evidence="3">Sigma-70 family RNA polymerase sigma factor</fullName>
    </recommendedName>
</protein>
<comment type="caution">
    <text evidence="1">The sequence shown here is derived from an EMBL/GenBank/DDBJ whole genome shotgun (WGS) entry which is preliminary data.</text>
</comment>
<dbReference type="Gene3D" id="1.10.1740.10">
    <property type="match status" value="1"/>
</dbReference>